<dbReference type="PANTHER" id="PTHR30595">
    <property type="entry name" value="GLPR-RELATED TRANSCRIPTIONAL REPRESSOR"/>
    <property type="match status" value="1"/>
</dbReference>
<evidence type="ECO:0000313" key="3">
    <source>
        <dbReference type="Proteomes" id="UP000321301"/>
    </source>
</evidence>
<accession>A0A512CBD3</accession>
<keyword evidence="3" id="KW-1185">Reference proteome</keyword>
<dbReference type="AlphaFoldDB" id="A0A512CBD3"/>
<evidence type="ECO:0000259" key="1">
    <source>
        <dbReference type="Pfam" id="PF04326"/>
    </source>
</evidence>
<name>A0A512CBD3_9BACT</name>
<dbReference type="InterPro" id="IPR007421">
    <property type="entry name" value="Schlafen_AlbA_2_dom"/>
</dbReference>
<proteinExistence type="predicted"/>
<dbReference type="RefSeq" id="WP_146947692.1">
    <property type="nucleotide sequence ID" value="NZ_BJYV01000007.1"/>
</dbReference>
<dbReference type="Proteomes" id="UP000321301">
    <property type="component" value="Unassembled WGS sequence"/>
</dbReference>
<protein>
    <recommendedName>
        <fullName evidence="1">Schlafen AlbA-2 domain-containing protein</fullName>
    </recommendedName>
</protein>
<sequence length="216" mass="24756">MTLQDITKLAQKGEGLHVEFKKKAAHPEKIVKEIIAMANTDGGYLLLGVDDDGTVSGQRYIEEEVYAMDKAIKELIHPPMVVERNTLAINQKKGVAIYRVLKSKDAPHFTLEEKKRKAYVRVADRSIQASREMWEIMKRKKSPKNVIFKYGKKEELLMKALATQPYITLREYMAMARIPVYIASRTLVKLVLANVLEIIPQESEDKFITKAHHLYS</sequence>
<gene>
    <name evidence="2" type="ORF">CQA01_20570</name>
</gene>
<dbReference type="InterPro" id="IPR038461">
    <property type="entry name" value="Schlafen_AlbA_2_dom_sf"/>
</dbReference>
<organism evidence="2 3">
    <name type="scientific">Cyclobacterium qasimii</name>
    <dbReference type="NCBI Taxonomy" id="1350429"/>
    <lineage>
        <taxon>Bacteria</taxon>
        <taxon>Pseudomonadati</taxon>
        <taxon>Bacteroidota</taxon>
        <taxon>Cytophagia</taxon>
        <taxon>Cytophagales</taxon>
        <taxon>Cyclobacteriaceae</taxon>
        <taxon>Cyclobacterium</taxon>
    </lineage>
</organism>
<feature type="domain" description="Schlafen AlbA-2" evidence="1">
    <location>
        <begin position="14"/>
        <end position="129"/>
    </location>
</feature>
<dbReference type="PANTHER" id="PTHR30595:SF6">
    <property type="entry name" value="SCHLAFEN ALBA-2 DOMAIN-CONTAINING PROTEIN"/>
    <property type="match status" value="1"/>
</dbReference>
<comment type="caution">
    <text evidence="2">The sequence shown here is derived from an EMBL/GenBank/DDBJ whole genome shotgun (WGS) entry which is preliminary data.</text>
</comment>
<evidence type="ECO:0000313" key="2">
    <source>
        <dbReference type="EMBL" id="GEO21523.1"/>
    </source>
</evidence>
<reference evidence="2 3" key="1">
    <citation type="submission" date="2019-07" db="EMBL/GenBank/DDBJ databases">
        <title>Whole genome shotgun sequence of Cyclobacterium qasimii NBRC 106168.</title>
        <authorList>
            <person name="Hosoyama A."/>
            <person name="Uohara A."/>
            <person name="Ohji S."/>
            <person name="Ichikawa N."/>
        </authorList>
    </citation>
    <scope>NUCLEOTIDE SEQUENCE [LARGE SCALE GENOMIC DNA]</scope>
    <source>
        <strain evidence="2 3">NBRC 106168</strain>
    </source>
</reference>
<dbReference type="Pfam" id="PF04326">
    <property type="entry name" value="SLFN_AlbA_2"/>
    <property type="match status" value="1"/>
</dbReference>
<dbReference type="EMBL" id="BJYV01000007">
    <property type="protein sequence ID" value="GEO21523.1"/>
    <property type="molecule type" value="Genomic_DNA"/>
</dbReference>
<dbReference type="Gene3D" id="3.30.950.30">
    <property type="entry name" value="Schlafen, AAA domain"/>
    <property type="match status" value="1"/>
</dbReference>